<dbReference type="InterPro" id="IPR050523">
    <property type="entry name" value="AKR_Detox_Biosynth"/>
</dbReference>
<dbReference type="PROSITE" id="PS00062">
    <property type="entry name" value="ALDOKETO_REDUCTASE_2"/>
    <property type="match status" value="1"/>
</dbReference>
<dbReference type="CDD" id="cd19084">
    <property type="entry name" value="AKR_AKR11B1-like"/>
    <property type="match status" value="1"/>
</dbReference>
<dbReference type="GO" id="GO:0005829">
    <property type="term" value="C:cytosol"/>
    <property type="evidence" value="ECO:0007669"/>
    <property type="project" value="TreeGrafter"/>
</dbReference>
<reference evidence="3 4" key="1">
    <citation type="submission" date="2015-09" db="EMBL/GenBank/DDBJ databases">
        <authorList>
            <consortium name="Pathogen Informatics"/>
        </authorList>
    </citation>
    <scope>NUCLEOTIDE SEQUENCE [LARGE SCALE GENOMIC DNA]</scope>
    <source>
        <strain evidence="3 4">2789STDY5608850</strain>
    </source>
</reference>
<proteinExistence type="predicted"/>
<dbReference type="InterPro" id="IPR018170">
    <property type="entry name" value="Aldo/ket_reductase_CS"/>
</dbReference>
<dbReference type="Proteomes" id="UP000095651">
    <property type="component" value="Unassembled WGS sequence"/>
</dbReference>
<protein>
    <submittedName>
        <fullName evidence="3">Putative oxidoreductase, aryl-alcohol dehydrogenase like protein</fullName>
        <ecNumber evidence="3">1.1.1.-</ecNumber>
    </submittedName>
</protein>
<keyword evidence="1 3" id="KW-0560">Oxidoreductase</keyword>
<dbReference type="GO" id="GO:0016491">
    <property type="term" value="F:oxidoreductase activity"/>
    <property type="evidence" value="ECO:0007669"/>
    <property type="project" value="UniProtKB-KW"/>
</dbReference>
<dbReference type="Gene3D" id="3.20.20.100">
    <property type="entry name" value="NADP-dependent oxidoreductase domain"/>
    <property type="match status" value="1"/>
</dbReference>
<dbReference type="Pfam" id="PF00248">
    <property type="entry name" value="Aldo_ket_red"/>
    <property type="match status" value="1"/>
</dbReference>
<accession>A0A173ZI47</accession>
<dbReference type="InterPro" id="IPR036812">
    <property type="entry name" value="NAD(P)_OxRdtase_dom_sf"/>
</dbReference>
<evidence type="ECO:0000313" key="4">
    <source>
        <dbReference type="Proteomes" id="UP000095651"/>
    </source>
</evidence>
<evidence type="ECO:0000313" key="3">
    <source>
        <dbReference type="EMBL" id="CUN75300.1"/>
    </source>
</evidence>
<name>A0A173ZI47_9FIRM</name>
<sequence>MRYKHFKNADVSVSALAVGTWAIGGQNYGQVDRSDSVRAIRTMIDQGVNLVDTAPCYGNGASEKIVGEALRGIPRDQILISTKFGLITDVYSGEYIKHASYKSVMREVESSLMNLETDYIDFYYVHWPDVNTPIDETMAALNTLKKQGKIRFIGVSNFSEEQILAAEEFADIDVQQPPYSMVNQKFTGLMKWGYERGIDSMTYGSLGSGILTGAIRTMPDFEPGDMRLTFYDFFREPVFSKIIEFLKTMDRIAEGHGVPAAQVALNWSTQKEFVGTALCGVRNEQEAAQNCKAFEWKLAEDEIAALDQELVRLNIGF</sequence>
<dbReference type="PANTHER" id="PTHR43364">
    <property type="entry name" value="NADH-SPECIFIC METHYLGLYOXAL REDUCTASE-RELATED"/>
    <property type="match status" value="1"/>
</dbReference>
<dbReference type="AlphaFoldDB" id="A0A173ZI47"/>
<organism evidence="3 4">
    <name type="scientific">Hungatella hathewayi</name>
    <dbReference type="NCBI Taxonomy" id="154046"/>
    <lineage>
        <taxon>Bacteria</taxon>
        <taxon>Bacillati</taxon>
        <taxon>Bacillota</taxon>
        <taxon>Clostridia</taxon>
        <taxon>Lachnospirales</taxon>
        <taxon>Lachnospiraceae</taxon>
        <taxon>Hungatella</taxon>
    </lineage>
</organism>
<dbReference type="EC" id="1.1.1.-" evidence="3"/>
<gene>
    <name evidence="3" type="primary">yhdN_2</name>
    <name evidence="3" type="ORF">ERS852407_01000</name>
</gene>
<feature type="domain" description="NADP-dependent oxidoreductase" evidence="2">
    <location>
        <begin position="16"/>
        <end position="308"/>
    </location>
</feature>
<dbReference type="RefSeq" id="WP_055653267.1">
    <property type="nucleotide sequence ID" value="NZ_CABIXC010000002.1"/>
</dbReference>
<dbReference type="EMBL" id="CYZE01000002">
    <property type="protein sequence ID" value="CUN75300.1"/>
    <property type="molecule type" value="Genomic_DNA"/>
</dbReference>
<dbReference type="PANTHER" id="PTHR43364:SF4">
    <property type="entry name" value="NAD(P)-LINKED OXIDOREDUCTASE SUPERFAMILY PROTEIN"/>
    <property type="match status" value="1"/>
</dbReference>
<evidence type="ECO:0000256" key="1">
    <source>
        <dbReference type="ARBA" id="ARBA00023002"/>
    </source>
</evidence>
<dbReference type="InterPro" id="IPR023210">
    <property type="entry name" value="NADP_OxRdtase_dom"/>
</dbReference>
<evidence type="ECO:0000259" key="2">
    <source>
        <dbReference type="Pfam" id="PF00248"/>
    </source>
</evidence>
<dbReference type="SUPFAM" id="SSF51430">
    <property type="entry name" value="NAD(P)-linked oxidoreductase"/>
    <property type="match status" value="1"/>
</dbReference>